<keyword evidence="5" id="KW-0472">Membrane</keyword>
<dbReference type="SMART" id="SM00567">
    <property type="entry name" value="EZ_HEAT"/>
    <property type="match status" value="11"/>
</dbReference>
<accession>A0AAP5M4N9</accession>
<dbReference type="PANTHER" id="PTHR12697">
    <property type="entry name" value="PBS LYASE HEAT-LIKE PROTEIN"/>
    <property type="match status" value="1"/>
</dbReference>
<evidence type="ECO:0000313" key="7">
    <source>
        <dbReference type="EMBL" id="MDR9894996.1"/>
    </source>
</evidence>
<evidence type="ECO:0000256" key="3">
    <source>
        <dbReference type="ARBA" id="ARBA00022738"/>
    </source>
</evidence>
<keyword evidence="8" id="KW-1185">Reference proteome</keyword>
<evidence type="ECO:0000256" key="2">
    <source>
        <dbReference type="ARBA" id="ARBA00022549"/>
    </source>
</evidence>
<dbReference type="Gene3D" id="3.40.50.300">
    <property type="entry name" value="P-loop containing nucleotide triphosphate hydrolases"/>
    <property type="match status" value="2"/>
</dbReference>
<dbReference type="InterPro" id="IPR027417">
    <property type="entry name" value="P-loop_NTPase"/>
</dbReference>
<dbReference type="Gene3D" id="1.25.10.10">
    <property type="entry name" value="Leucine-rich Repeat Variant"/>
    <property type="match status" value="3"/>
</dbReference>
<dbReference type="GO" id="GO:0016829">
    <property type="term" value="F:lyase activity"/>
    <property type="evidence" value="ECO:0007669"/>
    <property type="project" value="UniProtKB-KW"/>
</dbReference>
<keyword evidence="2" id="KW-0042">Antenna complex</keyword>
<keyword evidence="3" id="KW-0605">Phycobilisome</keyword>
<sequence length="1676" mass="189405">MNAKEDSKPKPQPWQLEGIAAALGDGHSRVKEYAFKQLAEYDLQNLKALGKKLEDIAQKSAKVLKDDKADANLRGYAASALSNFGTAGAKYIPDILTILKDDKADANLRGYAASALSNFGTAGAKYIPDILTILKDDKADANLRGYAASALSNFGTAGAKYIPDILTILKDDKADANVRRYAASALSNFGTAGAKYIPDILTILKDDKADANLRRYAASALSNFGTAGAKYIPDILTILKDDKADANLRRYAASALSSFGTAGTKYIPDILTILKDDKADDNLRRYAASALSNFGTAGAKYIPDILTILKDDKADANLRRYAASALSSFGTAGTKYIPDILTILKDDKADANLRSYAASALSSFGTAGTKYIPDILTILKDDKADANVRGEAARALSSFGTAGAKYIPDILTILKDDNASILVGDETAKALSSFGAAGAKYIPDILSFLKDDKASGYGRRYAASALSSFGTAGTKYIPDILTILKDDKADANIRGEAASALKNVRQLDLQEVIIILNYTEEPNQGEFSLDHGNFEYWRFLTYFLGGGTDEVKTLLTWLGNPKETPHKLTNARGEGVKTLELFLKIWDISKGLRLQKNLAQQIAEVANKVPDWKLQDITLLQTHYENLKKGGYNDANTVVAVINNLEFWKWFFLAKTILLIHFAIWLTLILTYPKFPQVLAIFFWNLWLRRIVGFGYIGLLLICVPWLRQRLFAPFKRSLLVDARLDNFNDQDYFKKSFTKVPPGTPPPEIQPITQALPTLKGQIVLEGDSGLGKSMFLRHLVKNSQRTVVYLPAQKCDQGVIEAIQAKLKEQVQDTKFLKKLICLGAIDICIDGLNEVTADTRAKISQFVENSFQGNIIMTTQPLEWIPPSTAKTYELQPLNDAQEIQEFLISRQPSLLQENQSKKTDYQQACIRYIAEVFNDQQPPEDLEAAKRILSNPMDLTLVGLMLAQGEQPDLFRLQAQQYRLMAAEYQQKWKHEFPLPKFSQLVYQMRLNDESAIPKDEFEQELISMEDEKYKMVVSRQWKNLDGEPQKSWYFRHDKIMEFFLVQNFLGKSEEVESRINEHLGDPRFRGVYLLLANLLPLEVALELREKLIQHAVNTKDYTLVGTFVQLLTLRSPQWKQDDIQQLLRNQEQKTKSLDLAVQFLELLGAKVKRKEGLYLTIETIEGRLSTYTPLPVVLTIDTPTDRDVNQLVQVSEKLPLDYPQRVAILFYKVSPDTTARIEMAKVRLRDRFVLIPIPLTSVEKALPDQNKCRGLLEEYVDRYLQRADFFDDRNAISDTFSFFGRTELLERLREELIRYQGIGLFGLRKSGKTSVLFQLGFLLREHPVVHIDLQQYGGSRYGAELFNHILQSLYSLESDTMAYSEPLPKNQPAAELKAEFIRRINDFALAIEKSKKYKLPILCFVDEVERIIPHQEDSREKAEEFNACFEALRVLIQKHRQMSLLVADVHPDCNRINNWNQQGVATNPVFEFFKEVFLSPFSTEETTDMLTNIGELMGLEFDETTLTQIHQQSGGHPFVSRQLTRFLTQKINDKNTNSSQGGHILIEWAMVERFVDKVFSQKGELRNYFERSIWEDLEKRQSEVAISVLQVLACNENSPEKVTAKALLKKLQGKFTDDQCLDACTLLTNVGLLYHGEVNNEDCYYIRVPLLSRWIQMRMTQEEIEEWRICQ</sequence>
<dbReference type="Pfam" id="PF13646">
    <property type="entry name" value="HEAT_2"/>
    <property type="match status" value="1"/>
</dbReference>
<keyword evidence="5" id="KW-1133">Transmembrane helix</keyword>
<name>A0AAP5M4N9_9CYAN</name>
<comment type="caution">
    <text evidence="7">The sequence shown here is derived from an EMBL/GenBank/DDBJ whole genome shotgun (WGS) entry which is preliminary data.</text>
</comment>
<dbReference type="SUPFAM" id="SSF52540">
    <property type="entry name" value="P-loop containing nucleoside triphosphate hydrolases"/>
    <property type="match status" value="2"/>
</dbReference>
<keyword evidence="5" id="KW-0812">Transmembrane</keyword>
<dbReference type="Proteomes" id="UP000667802">
    <property type="component" value="Unassembled WGS sequence"/>
</dbReference>
<proteinExistence type="inferred from homology"/>
<dbReference type="GO" id="GO:0016491">
    <property type="term" value="F:oxidoreductase activity"/>
    <property type="evidence" value="ECO:0007669"/>
    <property type="project" value="TreeGrafter"/>
</dbReference>
<dbReference type="GO" id="GO:0030089">
    <property type="term" value="C:phycobilisome"/>
    <property type="evidence" value="ECO:0007669"/>
    <property type="project" value="UniProtKB-KW"/>
</dbReference>
<feature type="transmembrane region" description="Helical" evidence="5">
    <location>
        <begin position="647"/>
        <end position="670"/>
    </location>
</feature>
<evidence type="ECO:0000256" key="1">
    <source>
        <dbReference type="ARBA" id="ARBA00009299"/>
    </source>
</evidence>
<dbReference type="InterPro" id="IPR016024">
    <property type="entry name" value="ARM-type_fold"/>
</dbReference>
<feature type="domain" description="Novel STAND NTPase 1" evidence="6">
    <location>
        <begin position="1283"/>
        <end position="1535"/>
    </location>
</feature>
<gene>
    <name evidence="7" type="ORF">G7B40_010510</name>
</gene>
<organism evidence="7 8">
    <name type="scientific">Aetokthonos hydrillicola Thurmond2011</name>
    <dbReference type="NCBI Taxonomy" id="2712845"/>
    <lineage>
        <taxon>Bacteria</taxon>
        <taxon>Bacillati</taxon>
        <taxon>Cyanobacteriota</taxon>
        <taxon>Cyanophyceae</taxon>
        <taxon>Nostocales</taxon>
        <taxon>Hapalosiphonaceae</taxon>
        <taxon>Aetokthonos</taxon>
    </lineage>
</organism>
<dbReference type="InterPro" id="IPR004155">
    <property type="entry name" value="PBS_lyase_HEAT"/>
</dbReference>
<dbReference type="SUPFAM" id="SSF48371">
    <property type="entry name" value="ARM repeat"/>
    <property type="match status" value="1"/>
</dbReference>
<evidence type="ECO:0000259" key="6">
    <source>
        <dbReference type="Pfam" id="PF20703"/>
    </source>
</evidence>
<dbReference type="InterPro" id="IPR049052">
    <property type="entry name" value="nSTAND1"/>
</dbReference>
<evidence type="ECO:0000256" key="5">
    <source>
        <dbReference type="SAM" id="Phobius"/>
    </source>
</evidence>
<protein>
    <submittedName>
        <fullName evidence="7">HEAT repeat domain-containing protein</fullName>
    </submittedName>
</protein>
<feature type="transmembrane region" description="Helical" evidence="5">
    <location>
        <begin position="691"/>
        <end position="708"/>
    </location>
</feature>
<dbReference type="InterPro" id="IPR011989">
    <property type="entry name" value="ARM-like"/>
</dbReference>
<reference evidence="8" key="1">
    <citation type="journal article" date="2021" name="Science">
        <title>Hunting the eagle killer: A cyanobacterial neurotoxin causes vacuolar myelinopathy.</title>
        <authorList>
            <person name="Breinlinger S."/>
            <person name="Phillips T.J."/>
            <person name="Haram B.N."/>
            <person name="Mares J."/>
            <person name="Martinez Yerena J.A."/>
            <person name="Hrouzek P."/>
            <person name="Sobotka R."/>
            <person name="Henderson W.M."/>
            <person name="Schmieder P."/>
            <person name="Williams S.M."/>
            <person name="Lauderdale J.D."/>
            <person name="Wilde H.D."/>
            <person name="Gerrin W."/>
            <person name="Kust A."/>
            <person name="Washington J.W."/>
            <person name="Wagner C."/>
            <person name="Geier B."/>
            <person name="Liebeke M."/>
            <person name="Enke H."/>
            <person name="Niedermeyer T.H.J."/>
            <person name="Wilde S.B."/>
        </authorList>
    </citation>
    <scope>NUCLEOTIDE SEQUENCE [LARGE SCALE GENOMIC DNA]</scope>
    <source>
        <strain evidence="8">Thurmond2011</strain>
    </source>
</reference>
<dbReference type="Pfam" id="PF20703">
    <property type="entry name" value="nSTAND1"/>
    <property type="match status" value="1"/>
</dbReference>
<dbReference type="EMBL" id="JAALHA020000003">
    <property type="protein sequence ID" value="MDR9894996.1"/>
    <property type="molecule type" value="Genomic_DNA"/>
</dbReference>
<keyword evidence="4" id="KW-0456">Lyase</keyword>
<dbReference type="PANTHER" id="PTHR12697:SF5">
    <property type="entry name" value="DEOXYHYPUSINE HYDROXYLASE"/>
    <property type="match status" value="1"/>
</dbReference>
<evidence type="ECO:0000313" key="8">
    <source>
        <dbReference type="Proteomes" id="UP000667802"/>
    </source>
</evidence>
<evidence type="ECO:0000256" key="4">
    <source>
        <dbReference type="ARBA" id="ARBA00023239"/>
    </source>
</evidence>
<comment type="similarity">
    <text evidence="1">Belongs to the CpcE/RpcE/PecE family.</text>
</comment>